<dbReference type="Proteomes" id="UP001595961">
    <property type="component" value="Unassembled WGS sequence"/>
</dbReference>
<feature type="region of interest" description="Disordered" evidence="2">
    <location>
        <begin position="83"/>
        <end position="119"/>
    </location>
</feature>
<dbReference type="RefSeq" id="WP_266150855.1">
    <property type="nucleotide sequence ID" value="NZ_CP064028.1"/>
</dbReference>
<dbReference type="PROSITE" id="PS51208">
    <property type="entry name" value="AUTOTRANSPORTER"/>
    <property type="match status" value="1"/>
</dbReference>
<dbReference type="SUPFAM" id="SSF51126">
    <property type="entry name" value="Pectin lyase-like"/>
    <property type="match status" value="5"/>
</dbReference>
<dbReference type="SUPFAM" id="SSF103515">
    <property type="entry name" value="Autotransporter"/>
    <property type="match status" value="1"/>
</dbReference>
<protein>
    <submittedName>
        <fullName evidence="4">Autotransporter-associated beta strand repeat-containing protein</fullName>
    </submittedName>
</protein>
<dbReference type="InterPro" id="IPR011050">
    <property type="entry name" value="Pectin_lyase_fold/virulence"/>
</dbReference>
<dbReference type="InterPro" id="IPR005546">
    <property type="entry name" value="Autotransporte_beta"/>
</dbReference>
<evidence type="ECO:0000313" key="4">
    <source>
        <dbReference type="EMBL" id="MFC4526315.1"/>
    </source>
</evidence>
<dbReference type="Pfam" id="PF12951">
    <property type="entry name" value="PATR"/>
    <property type="match status" value="11"/>
</dbReference>
<evidence type="ECO:0000256" key="1">
    <source>
        <dbReference type="ARBA" id="ARBA00022729"/>
    </source>
</evidence>
<keyword evidence="1" id="KW-0732">Signal</keyword>
<dbReference type="InterPro" id="IPR013425">
    <property type="entry name" value="Autotrns_rpt"/>
</dbReference>
<dbReference type="InterPro" id="IPR012332">
    <property type="entry name" value="Autotransporter_pectin_lyase_C"/>
</dbReference>
<feature type="compositionally biased region" description="Low complexity" evidence="2">
    <location>
        <begin position="104"/>
        <end position="115"/>
    </location>
</feature>
<comment type="caution">
    <text evidence="4">The sequence shown here is derived from an EMBL/GenBank/DDBJ whole genome shotgun (WGS) entry which is preliminary data.</text>
</comment>
<evidence type="ECO:0000313" key="5">
    <source>
        <dbReference type="Proteomes" id="UP001595961"/>
    </source>
</evidence>
<dbReference type="EMBL" id="JBHSGA010000011">
    <property type="protein sequence ID" value="MFC4526315.1"/>
    <property type="molecule type" value="Genomic_DNA"/>
</dbReference>
<feature type="compositionally biased region" description="Gly residues" evidence="2">
    <location>
        <begin position="83"/>
        <end position="96"/>
    </location>
</feature>
<dbReference type="InterPro" id="IPR036709">
    <property type="entry name" value="Autotransporte_beta_dom_sf"/>
</dbReference>
<dbReference type="SMART" id="SM00869">
    <property type="entry name" value="Autotransporter"/>
    <property type="match status" value="1"/>
</dbReference>
<organism evidence="4 5">
    <name type="scientific">Dyella halodurans</name>
    <dbReference type="NCBI Taxonomy" id="1920171"/>
    <lineage>
        <taxon>Bacteria</taxon>
        <taxon>Pseudomonadati</taxon>
        <taxon>Pseudomonadota</taxon>
        <taxon>Gammaproteobacteria</taxon>
        <taxon>Lysobacterales</taxon>
        <taxon>Rhodanobacteraceae</taxon>
        <taxon>Dyella</taxon>
    </lineage>
</organism>
<evidence type="ECO:0000259" key="3">
    <source>
        <dbReference type="PROSITE" id="PS51208"/>
    </source>
</evidence>
<proteinExistence type="predicted"/>
<dbReference type="Gene3D" id="2.160.20.20">
    <property type="match status" value="2"/>
</dbReference>
<gene>
    <name evidence="4" type="ORF">ACFO5W_06650</name>
</gene>
<keyword evidence="5" id="KW-1185">Reference proteome</keyword>
<reference evidence="5" key="1">
    <citation type="journal article" date="2019" name="Int. J. Syst. Evol. Microbiol.">
        <title>The Global Catalogue of Microorganisms (GCM) 10K type strain sequencing project: providing services to taxonomists for standard genome sequencing and annotation.</title>
        <authorList>
            <consortium name="The Broad Institute Genomics Platform"/>
            <consortium name="The Broad Institute Genome Sequencing Center for Infectious Disease"/>
            <person name="Wu L."/>
            <person name="Ma J."/>
        </authorList>
    </citation>
    <scope>NUCLEOTIDE SEQUENCE [LARGE SCALE GENOMIC DNA]</scope>
    <source>
        <strain evidence="5">CCM 4481</strain>
    </source>
</reference>
<evidence type="ECO:0000256" key="2">
    <source>
        <dbReference type="SAM" id="MobiDB-lite"/>
    </source>
</evidence>
<feature type="domain" description="Autotransporter" evidence="3">
    <location>
        <begin position="1816"/>
        <end position="2093"/>
    </location>
</feature>
<dbReference type="Pfam" id="PF13018">
    <property type="entry name" value="ESPR"/>
    <property type="match status" value="1"/>
</dbReference>
<name>A0ABV9C0H1_9GAMM</name>
<dbReference type="Gene3D" id="2.40.128.130">
    <property type="entry name" value="Autotransporter beta-domain"/>
    <property type="match status" value="1"/>
</dbReference>
<sequence>MNRVYRLVWNGSLAVVQVTSELTRTRGSSSGASGTRVPRRHPLALAIAALALACVTAPAWSETCTPSASSGCGAAGGIGGRPGRSPIGGAGNGDGGDAIVWNPNTSESAGSTATNGTGGNGANGIFNVGSTNITAIGGAGGTAGAIGSAGVAASVTGGTGSAGQAESGASVVGSGGGGGGAGVYINDGSSAPFVGSATTIAGGMGGKGGDATASAANGNATNGDPGGGGGGGAGVIIAAGAGGVSLINTGRLLGGAGGAGGNGGYAGSGGAGGDGLLVLGAGAAVTNNATGSIIGGLGGSPGIYQDGGNLPGGYGGGGAGVNLVGAGSSLENAGLIIGGNANTVSPIPSAQDGTPGVGVRGWGGVTVVNEGTIAGGSNGTTQADSVLFSGGGNQLVVLSGASFTGNIQSISGNTNGGDILTLAGGINGSLNAALINGFVSNTKTGNSDWTLTGTGNAGIDWTIQQGVLTGNSSALVGNLTFVSNGIGTPAVDFNQASTGSFAGSMSGMGQLIKDGAGSLSLSGDASTFSGSLTINQGTVALTGNGNFQGADVLDGGALDVSGTTGTTATIAGVSGNGTVTLGTHTLVIDNAANENFGGTIVGIGGVTLNGGMQTFSGANAYTGVTTLNGGTLVVSADTNLGQSTAGLSLNGGTLETDGAFATSRNISLVNTGGTLQTNADLAVSGGISGNGALIKTGVGTLTLIGVNSYIGGTLVSAGTLQGNTTSLQGSITDNAALVFNQAANGTYGGTVSGIGTLTKTGTGTLVLTGVNNYVGGTTISAGTLQGNTSSLQGDIVNNAALVFNQGSSGIYVGVISGAGTLTTNGPGTLTLDGVNTASGLTTVASGSTLLIGDSLHTAAALGGDVSVNGGTLGGYGSVQGSVVLANGASLTPGSALAAGTLTVNGNLTIGAGSQLNFDFGSPGPNFSTPGQGDHVVVNGSLSIDSATLNVNNLGSMGPGLYNLFDWGGSLNITAGGFAPPSGMALQILTVTKQINLVDTLGLTLAAWNANGLASASQMGGGSGTWSLNSNTWSDTTGQFVGPMSPQPDFAIFGGASGTVTVDDTNGTVGATGIQFVSDGYHVTGGAINLVGQGGVAPVLRVSSGAIATIDNVLDGVNGLNKTDGGTLVLNGINGYTGTTTLSGGNLAVSSDANLGASTNPLDFEGGTLEVTGTTFNQTARNIVWGNAGGGFDIDNAANAFTVAQALTGSGGLTKGGAGTLVLTGADSYAGTTTIGAGTLSLSGSGSIAHSADVNIATGATFDISHTTSGASITSLDGSGFVNLGNQTLTLTQASGNFAGTIAGAGGLTLASGNETLAGSNLYTGATAINGGTLALSGSGAPTHSSDVNVASGAIFDISGTSSGASIVSLDGNGKVSLGNQVLTLTNAAGHFGGTITGNGGLTLAGGTETLGGNNTYLGGSTINGGTLSVSSDANLGDASGGLTFNGGTLANTASFNSARNITLAGSGTFDTVGSLVTSGNIDGPGALIKNGASNLVLTGTDSYTGGTTINQGTLQIGNNGTAGSITGDVTIGAHGVLTFFRSDALEFPGAISGSGALVQNAGTLILDGNSNGFTGTTTVQAGALEVGDASTPAAVLGGNVTVASGGTLRGHGTIGGNVSNGGTLWAGGSIGTLTIQGNYTQLANGVFEVEATPSGQASLLSVGGTASLAGTALVLADAGNWAPLTSYTVLTAAGGVSGRFASASANLAFLEPVLSYGTNAVTLSLERNDISFATVAQTPNQRAVATATNALGPSSPLYDALVVLDAATARHAFDQLSGEIHASTRTAIADNDHYVREAINQHLAGQDNNANGLNVTDDHGVTAWTAVWGHWGSHDSDGNASDLSDDGSGLLIGGDLPVGGSARLGAVIGTGQGTARIATLGASSHMVDQHLGLYGSMQTGPLQWQGGVIYGWQKVDTNRFIGFGTFGGSAGSSYRANTAQGYVDASWPIALGRTMLAPFANLAVERLSTPTIHENGMPATLDVAAQDSTLGYSTLGLRTIFDLGGADHGLHAHVGLGWQHAWGDTVPGATMRFAAGGDSFDIAGLPVARNAGVLNTGISFTITPNVSVDASYQGQFAQRASDQSARLSLDWRF</sequence>
<dbReference type="NCBIfam" id="TIGR02601">
    <property type="entry name" value="autotrns_rpt"/>
    <property type="match status" value="7"/>
</dbReference>
<accession>A0ABV9C0H1</accession>
<dbReference type="InterPro" id="IPR024973">
    <property type="entry name" value="ESPR"/>
</dbReference>